<keyword evidence="3" id="KW-1185">Reference proteome</keyword>
<dbReference type="InParanoid" id="A0A482X957"/>
<name>A0A482X957_LAOST</name>
<dbReference type="EMBL" id="QKKF02016138">
    <property type="protein sequence ID" value="RZF41841.1"/>
    <property type="molecule type" value="Genomic_DNA"/>
</dbReference>
<proteinExistence type="predicted"/>
<organism evidence="2 3">
    <name type="scientific">Laodelphax striatellus</name>
    <name type="common">Small brown planthopper</name>
    <name type="synonym">Delphax striatella</name>
    <dbReference type="NCBI Taxonomy" id="195883"/>
    <lineage>
        <taxon>Eukaryota</taxon>
        <taxon>Metazoa</taxon>
        <taxon>Ecdysozoa</taxon>
        <taxon>Arthropoda</taxon>
        <taxon>Hexapoda</taxon>
        <taxon>Insecta</taxon>
        <taxon>Pterygota</taxon>
        <taxon>Neoptera</taxon>
        <taxon>Paraneoptera</taxon>
        <taxon>Hemiptera</taxon>
        <taxon>Auchenorrhyncha</taxon>
        <taxon>Fulgoroidea</taxon>
        <taxon>Delphacidae</taxon>
        <taxon>Criomorphinae</taxon>
        <taxon>Laodelphax</taxon>
    </lineage>
</organism>
<dbReference type="Proteomes" id="UP000291343">
    <property type="component" value="Unassembled WGS sequence"/>
</dbReference>
<feature type="region of interest" description="Disordered" evidence="1">
    <location>
        <begin position="17"/>
        <end position="44"/>
    </location>
</feature>
<dbReference type="AlphaFoldDB" id="A0A482X957"/>
<protein>
    <submittedName>
        <fullName evidence="2">Uncharacterized protein</fullName>
    </submittedName>
</protein>
<reference evidence="2 3" key="1">
    <citation type="journal article" date="2017" name="Gigascience">
        <title>Genome sequence of the small brown planthopper, Laodelphax striatellus.</title>
        <authorList>
            <person name="Zhu J."/>
            <person name="Jiang F."/>
            <person name="Wang X."/>
            <person name="Yang P."/>
            <person name="Bao Y."/>
            <person name="Zhao W."/>
            <person name="Wang W."/>
            <person name="Lu H."/>
            <person name="Wang Q."/>
            <person name="Cui N."/>
            <person name="Li J."/>
            <person name="Chen X."/>
            <person name="Luo L."/>
            <person name="Yu J."/>
            <person name="Kang L."/>
            <person name="Cui F."/>
        </authorList>
    </citation>
    <scope>NUCLEOTIDE SEQUENCE [LARGE SCALE GENOMIC DNA]</scope>
    <source>
        <strain evidence="2">Lst14</strain>
    </source>
</reference>
<gene>
    <name evidence="2" type="ORF">LSTR_LSTR005303</name>
</gene>
<evidence type="ECO:0000313" key="3">
    <source>
        <dbReference type="Proteomes" id="UP000291343"/>
    </source>
</evidence>
<accession>A0A482X957</accession>
<comment type="caution">
    <text evidence="2">The sequence shown here is derived from an EMBL/GenBank/DDBJ whole genome shotgun (WGS) entry which is preliminary data.</text>
</comment>
<feature type="compositionally biased region" description="Polar residues" evidence="1">
    <location>
        <begin position="23"/>
        <end position="40"/>
    </location>
</feature>
<evidence type="ECO:0000313" key="2">
    <source>
        <dbReference type="EMBL" id="RZF41841.1"/>
    </source>
</evidence>
<sequence length="80" mass="8823">MTIARAVSVSEEFQLTCERESRANSSHQQPPGARPSSSLHQLEAEGTHHIQRVFSINLKNSSVLSSETSKVTTLSWVNSE</sequence>
<evidence type="ECO:0000256" key="1">
    <source>
        <dbReference type="SAM" id="MobiDB-lite"/>
    </source>
</evidence>